<reference evidence="2 3" key="1">
    <citation type="submission" date="2020-12" db="EMBL/GenBank/DDBJ databases">
        <title>FDA dAtabase for Regulatory Grade micrObial Sequences (FDA-ARGOS): Supporting development and validation of Infectious Disease Dx tests.</title>
        <authorList>
            <person name="Nelson B."/>
            <person name="Plummer A."/>
            <person name="Tallon L."/>
            <person name="Sadzewicz L."/>
            <person name="Zhao X."/>
            <person name="Boylan J."/>
            <person name="Ott S."/>
            <person name="Bowen H."/>
            <person name="Vavikolanu K."/>
            <person name="Mehta A."/>
            <person name="Aluvathingal J."/>
            <person name="Nadendla S."/>
            <person name="Myers T."/>
            <person name="Yan Y."/>
            <person name="Sichtig H."/>
        </authorList>
    </citation>
    <scope>NUCLEOTIDE SEQUENCE [LARGE SCALE GENOMIC DNA]</scope>
    <source>
        <strain evidence="2 3">FDAARGOS_1049</strain>
    </source>
</reference>
<keyword evidence="3" id="KW-1185">Reference proteome</keyword>
<sequence>MDCSDALAIIGGMNTLSLAQTVSSHTSAASRTVGDLLREWRQRRRMSQLLLATEADISTRHLSFVESGRALPSREMVMHLAERLDVPLRARNALLVAAGYAPLFRERPLSDPQLAAARVAVELVLKGHEPYPALAIDRHWTIIAANNALAPLLGGASPELLKPPVNALRLSLHPQGIAASIVNWHAWREHVLARLQRQIDVSGDETLSALRDELAAYPAPPGADAADNDDTGVNQIAVPLRLRTPIGVLSFFSTTTVFGTPVDVTLSELAIEAFFPADQQTAVALREFAESQRAGSEH</sequence>
<evidence type="ECO:0000313" key="3">
    <source>
        <dbReference type="Proteomes" id="UP000595610"/>
    </source>
</evidence>
<proteinExistence type="predicted"/>
<accession>A0A7T4TAF4</accession>
<dbReference type="InterPro" id="IPR001387">
    <property type="entry name" value="Cro/C1-type_HTH"/>
</dbReference>
<dbReference type="Gene3D" id="3.30.450.180">
    <property type="match status" value="1"/>
</dbReference>
<dbReference type="EMBL" id="CP066076">
    <property type="protein sequence ID" value="QQC66092.1"/>
    <property type="molecule type" value="Genomic_DNA"/>
</dbReference>
<dbReference type="CDD" id="cd00093">
    <property type="entry name" value="HTH_XRE"/>
    <property type="match status" value="1"/>
</dbReference>
<dbReference type="GO" id="GO:0003677">
    <property type="term" value="F:DNA binding"/>
    <property type="evidence" value="ECO:0007669"/>
    <property type="project" value="InterPro"/>
</dbReference>
<feature type="domain" description="HTH cro/C1-type" evidence="1">
    <location>
        <begin position="37"/>
        <end position="91"/>
    </location>
</feature>
<gene>
    <name evidence="2" type="ORF">I6I06_25265</name>
</gene>
<dbReference type="KEGG" id="pgis:I6I06_25265"/>
<dbReference type="SUPFAM" id="SSF47413">
    <property type="entry name" value="lambda repressor-like DNA-binding domains"/>
    <property type="match status" value="1"/>
</dbReference>
<dbReference type="PANTHER" id="PTHR35010:SF4">
    <property type="entry name" value="BLL5781 PROTEIN"/>
    <property type="match status" value="1"/>
</dbReference>
<organism evidence="2 3">
    <name type="scientific">Paraburkholderia ginsengisoli</name>
    <dbReference type="NCBI Taxonomy" id="311231"/>
    <lineage>
        <taxon>Bacteria</taxon>
        <taxon>Pseudomonadati</taxon>
        <taxon>Pseudomonadota</taxon>
        <taxon>Betaproteobacteria</taxon>
        <taxon>Burkholderiales</taxon>
        <taxon>Burkholderiaceae</taxon>
        <taxon>Paraburkholderia</taxon>
    </lineage>
</organism>
<dbReference type="Pfam" id="PF17765">
    <property type="entry name" value="MLTR_LBD"/>
    <property type="match status" value="1"/>
</dbReference>
<dbReference type="PANTHER" id="PTHR35010">
    <property type="entry name" value="BLL4672 PROTEIN-RELATED"/>
    <property type="match status" value="1"/>
</dbReference>
<dbReference type="PROSITE" id="PS50943">
    <property type="entry name" value="HTH_CROC1"/>
    <property type="match status" value="1"/>
</dbReference>
<dbReference type="Gene3D" id="1.10.260.40">
    <property type="entry name" value="lambda repressor-like DNA-binding domains"/>
    <property type="match status" value="1"/>
</dbReference>
<dbReference type="InterPro" id="IPR041413">
    <property type="entry name" value="MLTR_LBD"/>
</dbReference>
<dbReference type="AlphaFoldDB" id="A0A7T4TAF4"/>
<dbReference type="SMART" id="SM00530">
    <property type="entry name" value="HTH_XRE"/>
    <property type="match status" value="1"/>
</dbReference>
<dbReference type="InterPro" id="IPR010982">
    <property type="entry name" value="Lambda_DNA-bd_dom_sf"/>
</dbReference>
<evidence type="ECO:0000313" key="2">
    <source>
        <dbReference type="EMBL" id="QQC66092.1"/>
    </source>
</evidence>
<protein>
    <submittedName>
        <fullName evidence="2">Helix-turn-helix transcriptional regulator</fullName>
    </submittedName>
</protein>
<evidence type="ECO:0000259" key="1">
    <source>
        <dbReference type="PROSITE" id="PS50943"/>
    </source>
</evidence>
<name>A0A7T4TAF4_9BURK</name>
<dbReference type="Proteomes" id="UP000595610">
    <property type="component" value="Chromosome 2"/>
</dbReference>
<dbReference type="Pfam" id="PF01381">
    <property type="entry name" value="HTH_3"/>
    <property type="match status" value="1"/>
</dbReference>